<accession>A0ABQ5JS18</accession>
<proteinExistence type="predicted"/>
<reference evidence="1" key="1">
    <citation type="submission" date="2022-03" db="EMBL/GenBank/DDBJ databases">
        <title>Draft genome sequence of Aduncisulcus paluster, a free-living microaerophilic Fornicata.</title>
        <authorList>
            <person name="Yuyama I."/>
            <person name="Kume K."/>
            <person name="Tamura T."/>
            <person name="Inagaki Y."/>
            <person name="Hashimoto T."/>
        </authorList>
    </citation>
    <scope>NUCLEOTIDE SEQUENCE</scope>
    <source>
        <strain evidence="1">NY0171</strain>
    </source>
</reference>
<dbReference type="EMBL" id="BQXS01011511">
    <property type="protein sequence ID" value="GKT13457.1"/>
    <property type="molecule type" value="Genomic_DNA"/>
</dbReference>
<evidence type="ECO:0000313" key="1">
    <source>
        <dbReference type="EMBL" id="GKT13457.1"/>
    </source>
</evidence>
<comment type="caution">
    <text evidence="1">The sequence shown here is derived from an EMBL/GenBank/DDBJ whole genome shotgun (WGS) entry which is preliminary data.</text>
</comment>
<keyword evidence="2" id="KW-1185">Reference proteome</keyword>
<dbReference type="Pfam" id="PF07890">
    <property type="entry name" value="Rrp15p"/>
    <property type="match status" value="1"/>
</dbReference>
<sequence>MDKKEKPSKDFGNVFSKILEKDIEGDVLAERKKRIEDVDAAQHEESIQHAITEMRKQQMREGYDETLGDVSVETKLHGIAERGIIKLFETIFEAQRVEQTQTEYSKEQRILMGKEEEIEFEDSELE</sequence>
<gene>
    <name evidence="1" type="ORF">ADUPG1_010270</name>
</gene>
<name>A0ABQ5JS18_9EUKA</name>
<dbReference type="Proteomes" id="UP001057375">
    <property type="component" value="Unassembled WGS sequence"/>
</dbReference>
<organism evidence="1 2">
    <name type="scientific">Aduncisulcus paluster</name>
    <dbReference type="NCBI Taxonomy" id="2918883"/>
    <lineage>
        <taxon>Eukaryota</taxon>
        <taxon>Metamonada</taxon>
        <taxon>Carpediemonas-like organisms</taxon>
        <taxon>Aduncisulcus</taxon>
    </lineage>
</organism>
<evidence type="ECO:0000313" key="2">
    <source>
        <dbReference type="Proteomes" id="UP001057375"/>
    </source>
</evidence>
<protein>
    <submittedName>
        <fullName evidence="1">Ribosomal RNA-processing protein 15 like protein</fullName>
    </submittedName>
</protein>
<dbReference type="InterPro" id="IPR012459">
    <property type="entry name" value="Rrp15"/>
</dbReference>